<dbReference type="AlphaFoldDB" id="A0A5B7H3I5"/>
<protein>
    <submittedName>
        <fullName evidence="2">Uncharacterized protein</fullName>
    </submittedName>
</protein>
<reference evidence="2 3" key="1">
    <citation type="submission" date="2019-05" db="EMBL/GenBank/DDBJ databases">
        <title>Another draft genome of Portunus trituberculatus and its Hox gene families provides insights of decapod evolution.</title>
        <authorList>
            <person name="Jeong J.-H."/>
            <person name="Song I."/>
            <person name="Kim S."/>
            <person name="Choi T."/>
            <person name="Kim D."/>
            <person name="Ryu S."/>
            <person name="Kim W."/>
        </authorList>
    </citation>
    <scope>NUCLEOTIDE SEQUENCE [LARGE SCALE GENOMIC DNA]</scope>
    <source>
        <tissue evidence="2">Muscle</tissue>
    </source>
</reference>
<keyword evidence="1" id="KW-1133">Transmembrane helix</keyword>
<name>A0A5B7H3I5_PORTR</name>
<organism evidence="2 3">
    <name type="scientific">Portunus trituberculatus</name>
    <name type="common">Swimming crab</name>
    <name type="synonym">Neptunus trituberculatus</name>
    <dbReference type="NCBI Taxonomy" id="210409"/>
    <lineage>
        <taxon>Eukaryota</taxon>
        <taxon>Metazoa</taxon>
        <taxon>Ecdysozoa</taxon>
        <taxon>Arthropoda</taxon>
        <taxon>Crustacea</taxon>
        <taxon>Multicrustacea</taxon>
        <taxon>Malacostraca</taxon>
        <taxon>Eumalacostraca</taxon>
        <taxon>Eucarida</taxon>
        <taxon>Decapoda</taxon>
        <taxon>Pleocyemata</taxon>
        <taxon>Brachyura</taxon>
        <taxon>Eubrachyura</taxon>
        <taxon>Portunoidea</taxon>
        <taxon>Portunidae</taxon>
        <taxon>Portuninae</taxon>
        <taxon>Portunus</taxon>
    </lineage>
</organism>
<feature type="transmembrane region" description="Helical" evidence="1">
    <location>
        <begin position="37"/>
        <end position="56"/>
    </location>
</feature>
<dbReference type="Proteomes" id="UP000324222">
    <property type="component" value="Unassembled WGS sequence"/>
</dbReference>
<evidence type="ECO:0000313" key="2">
    <source>
        <dbReference type="EMBL" id="MPC64613.1"/>
    </source>
</evidence>
<proteinExistence type="predicted"/>
<comment type="caution">
    <text evidence="2">The sequence shown here is derived from an EMBL/GenBank/DDBJ whole genome shotgun (WGS) entry which is preliminary data.</text>
</comment>
<evidence type="ECO:0000313" key="3">
    <source>
        <dbReference type="Proteomes" id="UP000324222"/>
    </source>
</evidence>
<gene>
    <name evidence="2" type="ORF">E2C01_058731</name>
</gene>
<accession>A0A5B7H3I5</accession>
<dbReference type="EMBL" id="VSRR010022315">
    <property type="protein sequence ID" value="MPC64613.1"/>
    <property type="molecule type" value="Genomic_DNA"/>
</dbReference>
<keyword evidence="1" id="KW-0812">Transmembrane</keyword>
<sequence>MWKTKLFNVSRTMTSSPSSVSDTRSCLSIFSLWFTNLYSKASQIAFFCIAISRVATKWRRSHSDYRCTGSDA</sequence>
<evidence type="ECO:0000256" key="1">
    <source>
        <dbReference type="SAM" id="Phobius"/>
    </source>
</evidence>
<keyword evidence="1" id="KW-0472">Membrane</keyword>
<keyword evidence="3" id="KW-1185">Reference proteome</keyword>